<dbReference type="CDD" id="cd01650">
    <property type="entry name" value="RT_nLTR_like"/>
    <property type="match status" value="1"/>
</dbReference>
<keyword evidence="4" id="KW-1185">Reference proteome</keyword>
<feature type="compositionally biased region" description="Basic and acidic residues" evidence="1">
    <location>
        <begin position="148"/>
        <end position="161"/>
    </location>
</feature>
<accession>A0A183T8E0</accession>
<dbReference type="EMBL" id="UYSU01037505">
    <property type="protein sequence ID" value="VDL99123.1"/>
    <property type="molecule type" value="Genomic_DNA"/>
</dbReference>
<feature type="compositionally biased region" description="Polar residues" evidence="1">
    <location>
        <begin position="277"/>
        <end position="293"/>
    </location>
</feature>
<evidence type="ECO:0000313" key="3">
    <source>
        <dbReference type="EMBL" id="VDL99123.1"/>
    </source>
</evidence>
<evidence type="ECO:0000313" key="5">
    <source>
        <dbReference type="WBParaSite" id="SSLN_0001322701-mRNA-1"/>
    </source>
</evidence>
<feature type="region of interest" description="Disordered" evidence="1">
    <location>
        <begin position="905"/>
        <end position="1001"/>
    </location>
</feature>
<dbReference type="Proteomes" id="UP000275846">
    <property type="component" value="Unassembled WGS sequence"/>
</dbReference>
<dbReference type="AlphaFoldDB" id="A0A183T8E0"/>
<protein>
    <submittedName>
        <fullName evidence="5">Reverse transcriptase domain-containing protein</fullName>
    </submittedName>
</protein>
<feature type="compositionally biased region" description="Polar residues" evidence="1">
    <location>
        <begin position="201"/>
        <end position="210"/>
    </location>
</feature>
<dbReference type="OrthoDB" id="6754185at2759"/>
<proteinExistence type="predicted"/>
<dbReference type="WBParaSite" id="SSLN_0001322701-mRNA-1">
    <property type="protein sequence ID" value="SSLN_0001322701-mRNA-1"/>
    <property type="gene ID" value="SSLN_0001322701"/>
</dbReference>
<feature type="compositionally biased region" description="Low complexity" evidence="1">
    <location>
        <begin position="925"/>
        <end position="954"/>
    </location>
</feature>
<feature type="compositionally biased region" description="Low complexity" evidence="1">
    <location>
        <begin position="967"/>
        <end position="985"/>
    </location>
</feature>
<name>A0A183T8E0_SCHSO</name>
<reference evidence="3 4" key="2">
    <citation type="submission" date="2018-11" db="EMBL/GenBank/DDBJ databases">
        <authorList>
            <consortium name="Pathogen Informatics"/>
        </authorList>
    </citation>
    <scope>NUCLEOTIDE SEQUENCE [LARGE SCALE GENOMIC DNA]</scope>
    <source>
        <strain evidence="3 4">NST_G2</strain>
    </source>
</reference>
<feature type="compositionally biased region" description="Polar residues" evidence="1">
    <location>
        <begin position="955"/>
        <end position="966"/>
    </location>
</feature>
<evidence type="ECO:0000256" key="1">
    <source>
        <dbReference type="SAM" id="MobiDB-lite"/>
    </source>
</evidence>
<feature type="region of interest" description="Disordered" evidence="1">
    <location>
        <begin position="274"/>
        <end position="293"/>
    </location>
</feature>
<evidence type="ECO:0000313" key="4">
    <source>
        <dbReference type="Proteomes" id="UP000275846"/>
    </source>
</evidence>
<feature type="region of interest" description="Disordered" evidence="1">
    <location>
        <begin position="109"/>
        <end position="221"/>
    </location>
</feature>
<sequence length="1173" mass="125887">MDDVTHQTLQDPEQALVVLFRLMPPPVVLPPPQVPVRCQLTRQQLSLIVTLTMLEMCRNVRFLIEADMAAMVMVTTPIIAVAKINMWPTTHPSVGQWQTFEISYNRRDHALADDGPPASPRIPGPANSPYRQPRHSHQGGGWNGVNRRFSDNGHHVNHTDVGDFQSNSGDMACSGRRFRGLGPRSSLPFSGPAPAPHHHQQQSPSGVLTSSPPPPTDRAALVNPAPAAAIAPLGGAKSMDGAEPVSSSGVSALSERLVGVVAPKLATAAAYKDRLSPSESQAQRPNGSSSSAVTVGEQSMCVRCFSVSDECPVNGPLGRCTGPTRTLDQDMAGALAEHGGRHGLLHHLPEPNPGSGLLDPVSRLRTQADEERECAISDAAINRLPQVDTNNNLDLPPSLPETIRLPQVDTNNNLDLPPSLPETIRSVQQISSDKAPGSDAIPLEVYKHGGPRLMAELTTLFQGQFPQDFKDATIVHLYKWKGNRQLCDDHRGISLLNIAGKIYARILLNRLNGHLEQGLLPESQYGFRRHCGTTEMIFAARQLQEKCQEMRTHLYTTFVVLTKAFDMVNRGVENMVWKVMQKFGCPERFTHMVRQLHDGRSARVTDNRTVSEAFALTNGVKQVCVLAPTLFSLMFSAMLMDTYRDEQPLIRIACRTDGHLLNSRRMQASTHVSTTTVHDLLFADNCALNTVTEEDMQRSIDLFAAGCADFGLTISTAKRIPLITIGVVVTAKVVYLDATQSAFLFALFCAPTSCYKADAHPMLPSAAVTVLPAKTQATCQELTKAMNADESMEEKLQAGSRRRTPTSLSASGGNLSPTVLSNALVGGSAGSRPISLTHVATRDDVRGGGDGSSAMSNSTDNCSVLRAVVELLPAGGCRLINRHPASARAESISISVGSSSFGSLDQGDALSGGDQFWTPDPPSSPTTASNAPASPNAGCGASAASSTTSSSVSSQFFHQNVSGQQNTSTSPGSSPLGESGPPTGTFDKSQQHHQNKQRLSAAPIRSSPLVLANTGYCQFIISVWLFLAPVAQLDRYSALIRLPGVIGSVVVNSRKVPHIKCPDEGSETHLGDDKAVICPTIGIADHLGYQHVLSISPPDENIVQQMPAPRPRVYPRGLLPRRKAEEGIGQQEMVFCTRLQKKEAVIVTAAETAGTQHSLPGSVVRPDAGVEVT</sequence>
<dbReference type="PANTHER" id="PTHR47027">
    <property type="entry name" value="REVERSE TRANSCRIPTASE DOMAIN-CONTAINING PROTEIN"/>
    <property type="match status" value="1"/>
</dbReference>
<reference evidence="5" key="1">
    <citation type="submission" date="2016-06" db="UniProtKB">
        <authorList>
            <consortium name="WormBaseParasite"/>
        </authorList>
    </citation>
    <scope>IDENTIFICATION</scope>
</reference>
<gene>
    <name evidence="3" type="ORF">SSLN_LOCUS12738</name>
</gene>
<organism evidence="5">
    <name type="scientific">Schistocephalus solidus</name>
    <name type="common">Tapeworm</name>
    <dbReference type="NCBI Taxonomy" id="70667"/>
    <lineage>
        <taxon>Eukaryota</taxon>
        <taxon>Metazoa</taxon>
        <taxon>Spiralia</taxon>
        <taxon>Lophotrochozoa</taxon>
        <taxon>Platyhelminthes</taxon>
        <taxon>Cestoda</taxon>
        <taxon>Eucestoda</taxon>
        <taxon>Diphyllobothriidea</taxon>
        <taxon>Diphyllobothriidae</taxon>
        <taxon>Schistocephalus</taxon>
    </lineage>
</organism>
<feature type="region of interest" description="Disordered" evidence="1">
    <location>
        <begin position="786"/>
        <end position="812"/>
    </location>
</feature>
<dbReference type="PANTHER" id="PTHR47027:SF26">
    <property type="entry name" value="REVERSE TRANSCRIPTASE DOMAIN-CONTAINING PROTEIN"/>
    <property type="match status" value="1"/>
</dbReference>
<dbReference type="InterPro" id="IPR000477">
    <property type="entry name" value="RT_dom"/>
</dbReference>
<dbReference type="Pfam" id="PF00078">
    <property type="entry name" value="RVT_1"/>
    <property type="match status" value="1"/>
</dbReference>
<evidence type="ECO:0000259" key="2">
    <source>
        <dbReference type="Pfam" id="PF00078"/>
    </source>
</evidence>
<feature type="domain" description="Reverse transcriptase" evidence="2">
    <location>
        <begin position="487"/>
        <end position="718"/>
    </location>
</feature>